<dbReference type="RefSeq" id="WP_072895441.1">
    <property type="nucleotide sequence ID" value="NZ_FQVM01000011.1"/>
</dbReference>
<name>A0A1M4W8N4_9CLOT</name>
<keyword evidence="1" id="KW-0812">Transmembrane</keyword>
<organism evidence="2 3">
    <name type="scientific">Clostridium fallax</name>
    <dbReference type="NCBI Taxonomy" id="1533"/>
    <lineage>
        <taxon>Bacteria</taxon>
        <taxon>Bacillati</taxon>
        <taxon>Bacillota</taxon>
        <taxon>Clostridia</taxon>
        <taxon>Eubacteriales</taxon>
        <taxon>Clostridiaceae</taxon>
        <taxon>Clostridium</taxon>
    </lineage>
</organism>
<dbReference type="STRING" id="1533.SAMN05443638_1119"/>
<evidence type="ECO:0000313" key="2">
    <source>
        <dbReference type="EMBL" id="SHE77559.1"/>
    </source>
</evidence>
<dbReference type="AlphaFoldDB" id="A0A1M4W8N4"/>
<proteinExistence type="predicted"/>
<accession>A0A1M4W8N4</accession>
<dbReference type="EMBL" id="FQVM01000011">
    <property type="protein sequence ID" value="SHE77559.1"/>
    <property type="molecule type" value="Genomic_DNA"/>
</dbReference>
<feature type="transmembrane region" description="Helical" evidence="1">
    <location>
        <begin position="37"/>
        <end position="57"/>
    </location>
</feature>
<dbReference type="Proteomes" id="UP000184035">
    <property type="component" value="Unassembled WGS sequence"/>
</dbReference>
<keyword evidence="3" id="KW-1185">Reference proteome</keyword>
<protein>
    <submittedName>
        <fullName evidence="2">Uncharacterized protein</fullName>
    </submittedName>
</protein>
<gene>
    <name evidence="2" type="ORF">SAMN05443638_1119</name>
</gene>
<keyword evidence="1" id="KW-1133">Transmembrane helix</keyword>
<dbReference type="OrthoDB" id="1895591at2"/>
<evidence type="ECO:0000313" key="3">
    <source>
        <dbReference type="Proteomes" id="UP000184035"/>
    </source>
</evidence>
<reference evidence="2 3" key="1">
    <citation type="submission" date="2016-11" db="EMBL/GenBank/DDBJ databases">
        <authorList>
            <person name="Jaros S."/>
            <person name="Januszkiewicz K."/>
            <person name="Wedrychowicz H."/>
        </authorList>
    </citation>
    <scope>NUCLEOTIDE SEQUENCE [LARGE SCALE GENOMIC DNA]</scope>
    <source>
        <strain evidence="2 3">DSM 2631</strain>
    </source>
</reference>
<keyword evidence="1" id="KW-0472">Membrane</keyword>
<sequence>MEFIKKFKSNIIVLSIFIFAFLITLIKNLFFTRYIHYESILIALVPLILYSISLYIVVKNNKKIKWTRFSNFFNLILFLLIVIINFFYISFKDSTGTIKNISSYNRILRIYNYDENPLINHFPVSIPKDASDIEFLEHPQFLQGSAQMYLKYKLPEEKFKNLDKKLIEKNYKEIDNFSEVAEEIEIPKSVKEFLNNGSSKYKIFLVDKEDYENNLSNGGTFGIALNYSNSSVMYWSESL</sequence>
<feature type="transmembrane region" description="Helical" evidence="1">
    <location>
        <begin position="69"/>
        <end position="91"/>
    </location>
</feature>
<feature type="transmembrane region" description="Helical" evidence="1">
    <location>
        <begin position="12"/>
        <end position="31"/>
    </location>
</feature>
<evidence type="ECO:0000256" key="1">
    <source>
        <dbReference type="SAM" id="Phobius"/>
    </source>
</evidence>